<comment type="caution">
    <text evidence="2">The sequence shown here is derived from an EMBL/GenBank/DDBJ whole genome shotgun (WGS) entry which is preliminary data.</text>
</comment>
<evidence type="ECO:0000313" key="2">
    <source>
        <dbReference type="EMBL" id="KAJ7947683.1"/>
    </source>
</evidence>
<reference evidence="2" key="1">
    <citation type="journal article" date="2023" name="Science">
        <title>Elucidation of the pathway for biosynthesis of saponin adjuvants from the soapbark tree.</title>
        <authorList>
            <person name="Reed J."/>
            <person name="Orme A."/>
            <person name="El-Demerdash A."/>
            <person name="Owen C."/>
            <person name="Martin L.B.B."/>
            <person name="Misra R.C."/>
            <person name="Kikuchi S."/>
            <person name="Rejzek M."/>
            <person name="Martin A.C."/>
            <person name="Harkess A."/>
            <person name="Leebens-Mack J."/>
            <person name="Louveau T."/>
            <person name="Stephenson M.J."/>
            <person name="Osbourn A."/>
        </authorList>
    </citation>
    <scope>NUCLEOTIDE SEQUENCE</scope>
    <source>
        <strain evidence="2">S10</strain>
    </source>
</reference>
<keyword evidence="1" id="KW-0732">Signal</keyword>
<dbReference type="AlphaFoldDB" id="A0AAD7P9R7"/>
<dbReference type="Proteomes" id="UP001163823">
    <property type="component" value="Chromosome 12"/>
</dbReference>
<dbReference type="EMBL" id="JARAOO010000012">
    <property type="protein sequence ID" value="KAJ7947683.1"/>
    <property type="molecule type" value="Genomic_DNA"/>
</dbReference>
<evidence type="ECO:0000256" key="1">
    <source>
        <dbReference type="SAM" id="SignalP"/>
    </source>
</evidence>
<accession>A0AAD7P9R7</accession>
<gene>
    <name evidence="2" type="ORF">O6P43_028262</name>
</gene>
<keyword evidence="3" id="KW-1185">Reference proteome</keyword>
<feature type="signal peptide" evidence="1">
    <location>
        <begin position="1"/>
        <end position="19"/>
    </location>
</feature>
<proteinExistence type="predicted"/>
<feature type="chain" id="PRO_5042133358" evidence="1">
    <location>
        <begin position="20"/>
        <end position="86"/>
    </location>
</feature>
<organism evidence="2 3">
    <name type="scientific">Quillaja saponaria</name>
    <name type="common">Soap bark tree</name>
    <dbReference type="NCBI Taxonomy" id="32244"/>
    <lineage>
        <taxon>Eukaryota</taxon>
        <taxon>Viridiplantae</taxon>
        <taxon>Streptophyta</taxon>
        <taxon>Embryophyta</taxon>
        <taxon>Tracheophyta</taxon>
        <taxon>Spermatophyta</taxon>
        <taxon>Magnoliopsida</taxon>
        <taxon>eudicotyledons</taxon>
        <taxon>Gunneridae</taxon>
        <taxon>Pentapetalae</taxon>
        <taxon>rosids</taxon>
        <taxon>fabids</taxon>
        <taxon>Fabales</taxon>
        <taxon>Quillajaceae</taxon>
        <taxon>Quillaja</taxon>
    </lineage>
</organism>
<sequence length="86" mass="9903">MYLGLLLSTILLNCQKGWWDGYLKEMLEGKWTSVNQSRFFMLRTQLQQAFSSLVGLKTVTCKPLRCDCNRHILGVLTSSSRQFQAL</sequence>
<name>A0AAD7P9R7_QUISA</name>
<dbReference type="KEGG" id="qsa:O6P43_028262"/>
<evidence type="ECO:0000313" key="3">
    <source>
        <dbReference type="Proteomes" id="UP001163823"/>
    </source>
</evidence>
<protein>
    <submittedName>
        <fullName evidence="2">Uncharacterized protein</fullName>
    </submittedName>
</protein>